<dbReference type="EMBL" id="KN833034">
    <property type="protein sequence ID" value="KIM76534.1"/>
    <property type="molecule type" value="Genomic_DNA"/>
</dbReference>
<accession>A0A0C3F9B1</accession>
<dbReference type="InParanoid" id="A0A0C3F9B1"/>
<proteinExistence type="predicted"/>
<name>A0A0C3F9B1_PILCF</name>
<dbReference type="AlphaFoldDB" id="A0A0C3F9B1"/>
<sequence>MGQNQTTTSNSAPISTTRRSYITMSHASSECSPNKTWSSLCRTTSTSRTTTTVPLWPTRLTKSASSSTSLQIPSKLLVSFIGNLLLERQNMNTTTELLGFHSAAANGNYLVVRFLIFETPLPLLGSSPRHLHL</sequence>
<gene>
    <name evidence="1" type="ORF">PILCRDRAFT_645772</name>
</gene>
<evidence type="ECO:0000313" key="1">
    <source>
        <dbReference type="EMBL" id="KIM76534.1"/>
    </source>
</evidence>
<evidence type="ECO:0000313" key="2">
    <source>
        <dbReference type="Proteomes" id="UP000054166"/>
    </source>
</evidence>
<organism evidence="1 2">
    <name type="scientific">Piloderma croceum (strain F 1598)</name>
    <dbReference type="NCBI Taxonomy" id="765440"/>
    <lineage>
        <taxon>Eukaryota</taxon>
        <taxon>Fungi</taxon>
        <taxon>Dikarya</taxon>
        <taxon>Basidiomycota</taxon>
        <taxon>Agaricomycotina</taxon>
        <taxon>Agaricomycetes</taxon>
        <taxon>Agaricomycetidae</taxon>
        <taxon>Atheliales</taxon>
        <taxon>Atheliaceae</taxon>
        <taxon>Piloderma</taxon>
    </lineage>
</organism>
<protein>
    <submittedName>
        <fullName evidence="1">Uncharacterized protein</fullName>
    </submittedName>
</protein>
<reference evidence="1 2" key="1">
    <citation type="submission" date="2014-04" db="EMBL/GenBank/DDBJ databases">
        <authorList>
            <consortium name="DOE Joint Genome Institute"/>
            <person name="Kuo A."/>
            <person name="Tarkka M."/>
            <person name="Buscot F."/>
            <person name="Kohler A."/>
            <person name="Nagy L.G."/>
            <person name="Floudas D."/>
            <person name="Copeland A."/>
            <person name="Barry K.W."/>
            <person name="Cichocki N."/>
            <person name="Veneault-Fourrey C."/>
            <person name="LaButti K."/>
            <person name="Lindquist E.A."/>
            <person name="Lipzen A."/>
            <person name="Lundell T."/>
            <person name="Morin E."/>
            <person name="Murat C."/>
            <person name="Sun H."/>
            <person name="Tunlid A."/>
            <person name="Henrissat B."/>
            <person name="Grigoriev I.V."/>
            <person name="Hibbett D.S."/>
            <person name="Martin F."/>
            <person name="Nordberg H.P."/>
            <person name="Cantor M.N."/>
            <person name="Hua S.X."/>
        </authorList>
    </citation>
    <scope>NUCLEOTIDE SEQUENCE [LARGE SCALE GENOMIC DNA]</scope>
    <source>
        <strain evidence="1 2">F 1598</strain>
    </source>
</reference>
<dbReference type="HOGENOM" id="CLU_1907475_0_0_1"/>
<keyword evidence="2" id="KW-1185">Reference proteome</keyword>
<dbReference type="Proteomes" id="UP000054166">
    <property type="component" value="Unassembled WGS sequence"/>
</dbReference>
<reference evidence="2" key="2">
    <citation type="submission" date="2015-01" db="EMBL/GenBank/DDBJ databases">
        <title>Evolutionary Origins and Diversification of the Mycorrhizal Mutualists.</title>
        <authorList>
            <consortium name="DOE Joint Genome Institute"/>
            <consortium name="Mycorrhizal Genomics Consortium"/>
            <person name="Kohler A."/>
            <person name="Kuo A."/>
            <person name="Nagy L.G."/>
            <person name="Floudas D."/>
            <person name="Copeland A."/>
            <person name="Barry K.W."/>
            <person name="Cichocki N."/>
            <person name="Veneault-Fourrey C."/>
            <person name="LaButti K."/>
            <person name="Lindquist E.A."/>
            <person name="Lipzen A."/>
            <person name="Lundell T."/>
            <person name="Morin E."/>
            <person name="Murat C."/>
            <person name="Riley R."/>
            <person name="Ohm R."/>
            <person name="Sun H."/>
            <person name="Tunlid A."/>
            <person name="Henrissat B."/>
            <person name="Grigoriev I.V."/>
            <person name="Hibbett D.S."/>
            <person name="Martin F."/>
        </authorList>
    </citation>
    <scope>NUCLEOTIDE SEQUENCE [LARGE SCALE GENOMIC DNA]</scope>
    <source>
        <strain evidence="2">F 1598</strain>
    </source>
</reference>